<keyword evidence="1" id="KW-0863">Zinc-finger</keyword>
<name>A0A9P6GLR8_9PLEO</name>
<dbReference type="SMART" id="SM00184">
    <property type="entry name" value="RING"/>
    <property type="match status" value="1"/>
</dbReference>
<organism evidence="4 5">
    <name type="scientific">Paraphaeosphaeria minitans</name>
    <dbReference type="NCBI Taxonomy" id="565426"/>
    <lineage>
        <taxon>Eukaryota</taxon>
        <taxon>Fungi</taxon>
        <taxon>Dikarya</taxon>
        <taxon>Ascomycota</taxon>
        <taxon>Pezizomycotina</taxon>
        <taxon>Dothideomycetes</taxon>
        <taxon>Pleosporomycetidae</taxon>
        <taxon>Pleosporales</taxon>
        <taxon>Massarineae</taxon>
        <taxon>Didymosphaeriaceae</taxon>
        <taxon>Paraphaeosphaeria</taxon>
    </lineage>
</organism>
<feature type="domain" description="RING-type" evidence="3">
    <location>
        <begin position="439"/>
        <end position="486"/>
    </location>
</feature>
<evidence type="ECO:0000256" key="2">
    <source>
        <dbReference type="SAM" id="MobiDB-lite"/>
    </source>
</evidence>
<dbReference type="GO" id="GO:0006511">
    <property type="term" value="P:ubiquitin-dependent protein catabolic process"/>
    <property type="evidence" value="ECO:0007669"/>
    <property type="project" value="TreeGrafter"/>
</dbReference>
<evidence type="ECO:0000259" key="3">
    <source>
        <dbReference type="PROSITE" id="PS50089"/>
    </source>
</evidence>
<feature type="compositionally biased region" description="Basic and acidic residues" evidence="2">
    <location>
        <begin position="421"/>
        <end position="431"/>
    </location>
</feature>
<protein>
    <recommendedName>
        <fullName evidence="3">RING-type domain-containing protein</fullName>
    </recommendedName>
</protein>
<dbReference type="GO" id="GO:0016567">
    <property type="term" value="P:protein ubiquitination"/>
    <property type="evidence" value="ECO:0007669"/>
    <property type="project" value="TreeGrafter"/>
</dbReference>
<dbReference type="PANTHER" id="PTHR22696">
    <property type="entry name" value="E3 UBIQUITIN-PROTEIN LIGASE RNF26"/>
    <property type="match status" value="1"/>
</dbReference>
<feature type="region of interest" description="Disordered" evidence="2">
    <location>
        <begin position="406"/>
        <end position="431"/>
    </location>
</feature>
<comment type="caution">
    <text evidence="4">The sequence shown here is derived from an EMBL/GenBank/DDBJ whole genome shotgun (WGS) entry which is preliminary data.</text>
</comment>
<dbReference type="GO" id="GO:0061630">
    <property type="term" value="F:ubiquitin protein ligase activity"/>
    <property type="evidence" value="ECO:0007669"/>
    <property type="project" value="TreeGrafter"/>
</dbReference>
<keyword evidence="1" id="KW-0862">Zinc</keyword>
<feature type="region of interest" description="Disordered" evidence="2">
    <location>
        <begin position="154"/>
        <end position="185"/>
    </location>
</feature>
<feature type="region of interest" description="Disordered" evidence="2">
    <location>
        <begin position="202"/>
        <end position="238"/>
    </location>
</feature>
<dbReference type="SUPFAM" id="SSF57850">
    <property type="entry name" value="RING/U-box"/>
    <property type="match status" value="1"/>
</dbReference>
<dbReference type="AlphaFoldDB" id="A0A9P6GLR8"/>
<proteinExistence type="predicted"/>
<dbReference type="InterPro" id="IPR001841">
    <property type="entry name" value="Znf_RING"/>
</dbReference>
<dbReference type="Pfam" id="PF13920">
    <property type="entry name" value="zf-C3HC4_3"/>
    <property type="match status" value="1"/>
</dbReference>
<dbReference type="PANTHER" id="PTHR22696:SF1">
    <property type="entry name" value="E3 UBIQUITIN-PROTEIN LIGASE RNF26"/>
    <property type="match status" value="1"/>
</dbReference>
<evidence type="ECO:0000313" key="5">
    <source>
        <dbReference type="Proteomes" id="UP000756921"/>
    </source>
</evidence>
<dbReference type="Proteomes" id="UP000756921">
    <property type="component" value="Unassembled WGS sequence"/>
</dbReference>
<dbReference type="GO" id="GO:0008270">
    <property type="term" value="F:zinc ion binding"/>
    <property type="evidence" value="ECO:0007669"/>
    <property type="project" value="UniProtKB-KW"/>
</dbReference>
<dbReference type="OrthoDB" id="1711136at2759"/>
<reference evidence="4" key="1">
    <citation type="journal article" date="2020" name="Mol. Plant Microbe Interact.">
        <title>Genome Sequence of the Biocontrol Agent Coniothyrium minitans strain Conio (IMI 134523).</title>
        <authorList>
            <person name="Patel D."/>
            <person name="Shittu T.A."/>
            <person name="Baroncelli R."/>
            <person name="Muthumeenakshi S."/>
            <person name="Osborne T.H."/>
            <person name="Janganan T.K."/>
            <person name="Sreenivasaprasad S."/>
        </authorList>
    </citation>
    <scope>NUCLEOTIDE SEQUENCE</scope>
    <source>
        <strain evidence="4">Conio</strain>
    </source>
</reference>
<evidence type="ECO:0000256" key="1">
    <source>
        <dbReference type="PROSITE-ProRule" id="PRU00175"/>
    </source>
</evidence>
<feature type="compositionally biased region" description="Basic and acidic residues" evidence="2">
    <location>
        <begin position="160"/>
        <end position="181"/>
    </location>
</feature>
<evidence type="ECO:0000313" key="4">
    <source>
        <dbReference type="EMBL" id="KAF9737566.1"/>
    </source>
</evidence>
<dbReference type="Gene3D" id="3.30.40.10">
    <property type="entry name" value="Zinc/RING finger domain, C3HC4 (zinc finger)"/>
    <property type="match status" value="1"/>
</dbReference>
<feature type="compositionally biased region" description="Polar residues" evidence="2">
    <location>
        <begin position="284"/>
        <end position="293"/>
    </location>
</feature>
<dbReference type="InterPro" id="IPR013083">
    <property type="entry name" value="Znf_RING/FYVE/PHD"/>
</dbReference>
<keyword evidence="5" id="KW-1185">Reference proteome</keyword>
<feature type="compositionally biased region" description="Basic and acidic residues" evidence="2">
    <location>
        <begin position="269"/>
        <end position="283"/>
    </location>
</feature>
<dbReference type="EMBL" id="WJXW01000004">
    <property type="protein sequence ID" value="KAF9737566.1"/>
    <property type="molecule type" value="Genomic_DNA"/>
</dbReference>
<feature type="region of interest" description="Disordered" evidence="2">
    <location>
        <begin position="265"/>
        <end position="300"/>
    </location>
</feature>
<gene>
    <name evidence="4" type="ORF">PMIN01_05345</name>
</gene>
<dbReference type="PROSITE" id="PS50089">
    <property type="entry name" value="ZF_RING_2"/>
    <property type="match status" value="1"/>
</dbReference>
<keyword evidence="1" id="KW-0479">Metal-binding</keyword>
<sequence>MGTLTADCPRLDVHCPHKLATSCRLTSTLDCCACADERPHSRLYRVYVDGVGFVQRGTRWQSYCWFCKGRYASSSPRKFWNNRLAATYPPLEASQTQIPHIPDQSEFLERWFEFHQGYRTVTHPDGSESRIAVVGEPFSEVSPGFLPRTLDHLRANRQNDASRPDNVFRRRRLTSEEERPAEAQQSIEDALDDLLGELSDEDEATEPIETEPPSTDMPHRRSSGRLSRPLTRTEVNLQRARDRLARVFGSREDVQRDDYESPLSTMYNRAEERYQQAEERRATGETTDPRTNNLQSLPRQEQRELEEQILWGVLQDSRRSFLDRNQDAYLRSHPGLAPRETLPARETLHDSRILAVPDGTSASPDTTSISAPSLRSSLDQITSDLSRLQVATDAVASARIALARQRPSRPLFAEPKQTLDQPDRPPPLKDAQMTKKLDCQVCYSQLADIALLPCGHMVMCQWCADVVVPVRHGHIPARPSKCPMCRKVVKQRFKIHIGGDDVVLKQEMAVVEEDGTRQQNIGLGWR</sequence>
<accession>A0A9P6GLR8</accession>